<dbReference type="GO" id="GO:0043565">
    <property type="term" value="F:sequence-specific DNA binding"/>
    <property type="evidence" value="ECO:0007669"/>
    <property type="project" value="InterPro"/>
</dbReference>
<dbReference type="InterPro" id="IPR003313">
    <property type="entry name" value="AraC-bd"/>
</dbReference>
<dbReference type="Pfam" id="PF02311">
    <property type="entry name" value="AraC_binding"/>
    <property type="match status" value="1"/>
</dbReference>
<sequence length="291" mass="33849">MSNEIYEVRPAHREHLPVKLLYVTKARYDKDWHSTNHTHHFTEILFIIKGKGTFVFFNEEVPVAENDLIIINPNSEHTEKSCADDPLEYIALGIQGLAFSSPDSPSSQVTFLNFKQEEKVYRFYIQQLVEEVENQKEDYELVIQNLLEVLLLKMMRRKAFNLEKTSSEKISKDVAFIKNYIKQHFREDINLDTLAEAGHINKYYLSHSFKKSVGVSPIEYLIQTRIRESKILLETTNYPISDIAAITGFSSQSFFAQSFKRVANVTPSQYRNAKNTKKKGQKKQSKTRKKN</sequence>
<reference evidence="6 7" key="1">
    <citation type="submission" date="2017-07" db="EMBL/GenBank/DDBJ databases">
        <title>The complete genome sequence of Bacillus mesonae strain H20-5, an efficient strain improving plant abiotic stress resistance.</title>
        <authorList>
            <person name="Kim S.Y."/>
            <person name="Song H."/>
            <person name="Sang M.K."/>
            <person name="Weon H.-Y."/>
            <person name="Song J."/>
        </authorList>
    </citation>
    <scope>NUCLEOTIDE SEQUENCE [LARGE SCALE GENOMIC DNA]</scope>
    <source>
        <strain evidence="6 7">H20-5</strain>
    </source>
</reference>
<feature type="region of interest" description="Disordered" evidence="4">
    <location>
        <begin position="266"/>
        <end position="291"/>
    </location>
</feature>
<dbReference type="GO" id="GO:0003700">
    <property type="term" value="F:DNA-binding transcription factor activity"/>
    <property type="evidence" value="ECO:0007669"/>
    <property type="project" value="InterPro"/>
</dbReference>
<evidence type="ECO:0000313" key="7">
    <source>
        <dbReference type="Proteomes" id="UP000282892"/>
    </source>
</evidence>
<dbReference type="PANTHER" id="PTHR43280:SF28">
    <property type="entry name" value="HTH-TYPE TRANSCRIPTIONAL ACTIVATOR RHAS"/>
    <property type="match status" value="1"/>
</dbReference>
<dbReference type="InterPro" id="IPR014710">
    <property type="entry name" value="RmlC-like_jellyroll"/>
</dbReference>
<gene>
    <name evidence="6" type="ORF">CHR53_24410</name>
</gene>
<dbReference type="InterPro" id="IPR018060">
    <property type="entry name" value="HTH_AraC"/>
</dbReference>
<dbReference type="EMBL" id="CP022572">
    <property type="protein sequence ID" value="AZU64128.1"/>
    <property type="molecule type" value="Genomic_DNA"/>
</dbReference>
<dbReference type="AlphaFoldDB" id="A0A3Q9QVB2"/>
<dbReference type="PANTHER" id="PTHR43280">
    <property type="entry name" value="ARAC-FAMILY TRANSCRIPTIONAL REGULATOR"/>
    <property type="match status" value="1"/>
</dbReference>
<organism evidence="6 7">
    <name type="scientific">Neobacillus mesonae</name>
    <dbReference type="NCBI Taxonomy" id="1193713"/>
    <lineage>
        <taxon>Bacteria</taxon>
        <taxon>Bacillati</taxon>
        <taxon>Bacillota</taxon>
        <taxon>Bacilli</taxon>
        <taxon>Bacillales</taxon>
        <taxon>Bacillaceae</taxon>
        <taxon>Neobacillus</taxon>
    </lineage>
</organism>
<keyword evidence="2" id="KW-0238">DNA-binding</keyword>
<dbReference type="Gene3D" id="2.60.120.10">
    <property type="entry name" value="Jelly Rolls"/>
    <property type="match status" value="1"/>
</dbReference>
<feature type="compositionally biased region" description="Basic residues" evidence="4">
    <location>
        <begin position="274"/>
        <end position="291"/>
    </location>
</feature>
<evidence type="ECO:0000313" key="6">
    <source>
        <dbReference type="EMBL" id="AZU64128.1"/>
    </source>
</evidence>
<dbReference type="SMART" id="SM00342">
    <property type="entry name" value="HTH_ARAC"/>
    <property type="match status" value="1"/>
</dbReference>
<evidence type="ECO:0000259" key="5">
    <source>
        <dbReference type="PROSITE" id="PS01124"/>
    </source>
</evidence>
<dbReference type="InterPro" id="IPR009057">
    <property type="entry name" value="Homeodomain-like_sf"/>
</dbReference>
<dbReference type="OrthoDB" id="182534at2"/>
<protein>
    <submittedName>
        <fullName evidence="6">AraC family transcriptional regulator</fullName>
    </submittedName>
</protein>
<dbReference type="Pfam" id="PF12833">
    <property type="entry name" value="HTH_18"/>
    <property type="match status" value="1"/>
</dbReference>
<proteinExistence type="predicted"/>
<feature type="domain" description="HTH araC/xylS-type" evidence="5">
    <location>
        <begin position="175"/>
        <end position="273"/>
    </location>
</feature>
<name>A0A3Q9QVB2_9BACI</name>
<dbReference type="RefSeq" id="WP_127488843.1">
    <property type="nucleotide sequence ID" value="NZ_CP022572.1"/>
</dbReference>
<dbReference type="InterPro" id="IPR037923">
    <property type="entry name" value="HTH-like"/>
</dbReference>
<dbReference type="Gene3D" id="1.10.10.60">
    <property type="entry name" value="Homeodomain-like"/>
    <property type="match status" value="2"/>
</dbReference>
<evidence type="ECO:0000256" key="3">
    <source>
        <dbReference type="ARBA" id="ARBA00023163"/>
    </source>
</evidence>
<dbReference type="SUPFAM" id="SSF46689">
    <property type="entry name" value="Homeodomain-like"/>
    <property type="match status" value="2"/>
</dbReference>
<dbReference type="PRINTS" id="PR00032">
    <property type="entry name" value="HTHARAC"/>
</dbReference>
<dbReference type="STRING" id="1193713.GCA_001636315_01781"/>
<dbReference type="PROSITE" id="PS01124">
    <property type="entry name" value="HTH_ARAC_FAMILY_2"/>
    <property type="match status" value="1"/>
</dbReference>
<dbReference type="InterPro" id="IPR020449">
    <property type="entry name" value="Tscrpt_reg_AraC-type_HTH"/>
</dbReference>
<evidence type="ECO:0000256" key="4">
    <source>
        <dbReference type="SAM" id="MobiDB-lite"/>
    </source>
</evidence>
<evidence type="ECO:0000256" key="1">
    <source>
        <dbReference type="ARBA" id="ARBA00023015"/>
    </source>
</evidence>
<accession>A0A3Q9QVB2</accession>
<keyword evidence="3" id="KW-0804">Transcription</keyword>
<evidence type="ECO:0000256" key="2">
    <source>
        <dbReference type="ARBA" id="ARBA00023125"/>
    </source>
</evidence>
<dbReference type="KEGG" id="nmk:CHR53_24410"/>
<keyword evidence="7" id="KW-1185">Reference proteome</keyword>
<dbReference type="PROSITE" id="PS00041">
    <property type="entry name" value="HTH_ARAC_FAMILY_1"/>
    <property type="match status" value="1"/>
</dbReference>
<dbReference type="SUPFAM" id="SSF51215">
    <property type="entry name" value="Regulatory protein AraC"/>
    <property type="match status" value="1"/>
</dbReference>
<keyword evidence="1" id="KW-0805">Transcription regulation</keyword>
<dbReference type="Proteomes" id="UP000282892">
    <property type="component" value="Chromosome"/>
</dbReference>
<dbReference type="InterPro" id="IPR018062">
    <property type="entry name" value="HTH_AraC-typ_CS"/>
</dbReference>